<dbReference type="OrthoDB" id="341967at2"/>
<protein>
    <recommendedName>
        <fullName evidence="4">Guanylate cyclase domain-containing protein</fullName>
    </recommendedName>
</protein>
<evidence type="ECO:0000313" key="5">
    <source>
        <dbReference type="EMBL" id="EYD74895.1"/>
    </source>
</evidence>
<dbReference type="RefSeq" id="WP_037279666.1">
    <property type="nucleotide sequence ID" value="NZ_KK088563.1"/>
</dbReference>
<dbReference type="SUPFAM" id="SSF55073">
    <property type="entry name" value="Nucleotide cyclase"/>
    <property type="match status" value="1"/>
</dbReference>
<dbReference type="HOGENOM" id="CLU_004435_3_1_5"/>
<keyword evidence="1" id="KW-0547">Nucleotide-binding</keyword>
<dbReference type="GO" id="GO:0035556">
    <property type="term" value="P:intracellular signal transduction"/>
    <property type="evidence" value="ECO:0007669"/>
    <property type="project" value="InterPro"/>
</dbReference>
<dbReference type="InterPro" id="IPR041664">
    <property type="entry name" value="AAA_16"/>
</dbReference>
<dbReference type="Proteomes" id="UP000019666">
    <property type="component" value="Unassembled WGS sequence"/>
</dbReference>
<reference evidence="5 6" key="1">
    <citation type="submission" date="2013-02" db="EMBL/GenBank/DDBJ databases">
        <authorList>
            <person name="Fiebig A."/>
            <person name="Goeker M."/>
            <person name="Klenk H.-P.P."/>
        </authorList>
    </citation>
    <scope>NUCLEOTIDE SEQUENCE [LARGE SCALE GENOMIC DNA]</scope>
    <source>
        <strain evidence="5 6">DSM 19309</strain>
    </source>
</reference>
<evidence type="ECO:0000256" key="3">
    <source>
        <dbReference type="SAM" id="MobiDB-lite"/>
    </source>
</evidence>
<proteinExistence type="predicted"/>
<sequence>MTGMRCSVCGGAIDPGARFCPSCGTRLVGQAPARSRFMSVLFCDLVESTALNERIGDEAMFALLAAYQDICQSVVDEEGGYVAKFMGDGMLAYFGYPVAMKNSASNAVSAALGIIERVRRLSGPGGAALQVCAGVATGWVVVGDAHASPAARETMAIGGTVNLAARLLAATRPGTVAVGDEVCRKLDPAAFTRSFLGIHPLKGFSNPIAVWAVARAQASPSRGEFIGRTGALGRLMATWDEASRGRLRAVEVQAPGGFGKTTLVRHFLAQAATDQEVYEIRGLSHRRDQSFGCLKPVVAELAGLDTAAPPEAQRVHLAEFAPGATGEGLALLLGLDPTPVAPLIRQERIRRALTDLFGSLVGAGRAVLFVDDAHWIDPDTQALLDGMPSGNFADHPLLLLATRRPEGEHLWAGTAEVIDLELFPDSEATAMVDALDREERLSPETREGIVRRAAGVPLYLEHITRAVLERPSTEALGALPDTMVEALLERFDRLEEGQSLVEAAAVLGPAVRVDVLARMLGQGQHEVADQVADLVSRGLFGQDSDGTIAFDHALIRDAVLETLLSSQRVDLHSRALAAYAAVAPERLEAEPATEAYHLLGAARPARAIPRLIEAARRAIAVGNLTEAMAHLRRSEAALADVPPGRGRDDLEMLTEFFIGDALVQTRGFADGAVRAAYQRSLELCLASAGGSETEFQIVWGIWAHMLVVGETATAARMAQRMDEIARDLPELRVLAESARSVNAFSVGDFAVQEEAWTRTSALYDLGKHRFQAVTYLMDGLELALLFRIHGRWIAGDEPGWRAAMAEAAAHERRLALPFLGPYIRVFGAGAHCYAMPESDIRPDLQAATALASELGQPFWMMAGNLWLTAARAQMEGPVATLADQEAAVGLAEAMGLRLTISFHEALLARSHATVGRHEDAETLVGRALAAIAEGQDRVYEPEVLRQKAEIGLLARPDDLEAAHATLTRAADLARGSGARAWSALIAGSQARLLARGEGREAAEDWLRRQLEGLVRPGSENHPAFRSAAQALDRPV</sequence>
<dbReference type="AlphaFoldDB" id="A0A017HKN8"/>
<dbReference type="SUPFAM" id="SSF52540">
    <property type="entry name" value="P-loop containing nucleoside triphosphate hydrolases"/>
    <property type="match status" value="1"/>
</dbReference>
<dbReference type="PANTHER" id="PTHR16305">
    <property type="entry name" value="TESTICULAR SOLUBLE ADENYLYL CYCLASE"/>
    <property type="match status" value="1"/>
</dbReference>
<evidence type="ECO:0000259" key="4">
    <source>
        <dbReference type="PROSITE" id="PS50125"/>
    </source>
</evidence>
<dbReference type="PROSITE" id="PS50125">
    <property type="entry name" value="GUANYLATE_CYCLASE_2"/>
    <property type="match status" value="1"/>
</dbReference>
<keyword evidence="2" id="KW-0067">ATP-binding</keyword>
<comment type="caution">
    <text evidence="5">The sequence shown here is derived from an EMBL/GenBank/DDBJ whole genome shotgun (WGS) entry which is preliminary data.</text>
</comment>
<dbReference type="GO" id="GO:0009190">
    <property type="term" value="P:cyclic nucleotide biosynthetic process"/>
    <property type="evidence" value="ECO:0007669"/>
    <property type="project" value="InterPro"/>
</dbReference>
<dbReference type="CDD" id="cd07302">
    <property type="entry name" value="CHD"/>
    <property type="match status" value="1"/>
</dbReference>
<gene>
    <name evidence="5" type="ORF">Rumeso_03536</name>
</gene>
<evidence type="ECO:0000256" key="2">
    <source>
        <dbReference type="ARBA" id="ARBA00022840"/>
    </source>
</evidence>
<evidence type="ECO:0000313" key="6">
    <source>
        <dbReference type="Proteomes" id="UP000019666"/>
    </source>
</evidence>
<dbReference type="Pfam" id="PF00211">
    <property type="entry name" value="Guanylate_cyc"/>
    <property type="match status" value="1"/>
</dbReference>
<feature type="domain" description="Guanylate cyclase" evidence="4">
    <location>
        <begin position="39"/>
        <end position="168"/>
    </location>
</feature>
<dbReference type="GO" id="GO:0005737">
    <property type="term" value="C:cytoplasm"/>
    <property type="evidence" value="ECO:0007669"/>
    <property type="project" value="TreeGrafter"/>
</dbReference>
<dbReference type="Gene3D" id="3.30.70.1230">
    <property type="entry name" value="Nucleotide cyclase"/>
    <property type="match status" value="1"/>
</dbReference>
<dbReference type="GO" id="GO:0005524">
    <property type="term" value="F:ATP binding"/>
    <property type="evidence" value="ECO:0007669"/>
    <property type="project" value="UniProtKB-KW"/>
</dbReference>
<organism evidence="5 6">
    <name type="scientific">Rubellimicrobium mesophilum DSM 19309</name>
    <dbReference type="NCBI Taxonomy" id="442562"/>
    <lineage>
        <taxon>Bacteria</taxon>
        <taxon>Pseudomonadati</taxon>
        <taxon>Pseudomonadota</taxon>
        <taxon>Alphaproteobacteria</taxon>
        <taxon>Rhodobacterales</taxon>
        <taxon>Roseobacteraceae</taxon>
        <taxon>Rubellimicrobium</taxon>
    </lineage>
</organism>
<dbReference type="SMART" id="SM00044">
    <property type="entry name" value="CYCc"/>
    <property type="match status" value="1"/>
</dbReference>
<evidence type="ECO:0000256" key="1">
    <source>
        <dbReference type="ARBA" id="ARBA00022741"/>
    </source>
</evidence>
<dbReference type="PANTHER" id="PTHR16305:SF28">
    <property type="entry name" value="GUANYLATE CYCLASE DOMAIN-CONTAINING PROTEIN"/>
    <property type="match status" value="1"/>
</dbReference>
<dbReference type="InterPro" id="IPR029787">
    <property type="entry name" value="Nucleotide_cyclase"/>
</dbReference>
<name>A0A017HKN8_9RHOB</name>
<dbReference type="EMBL" id="AOSK01000099">
    <property type="protein sequence ID" value="EYD74895.1"/>
    <property type="molecule type" value="Genomic_DNA"/>
</dbReference>
<dbReference type="GO" id="GO:0004016">
    <property type="term" value="F:adenylate cyclase activity"/>
    <property type="evidence" value="ECO:0007669"/>
    <property type="project" value="UniProtKB-ARBA"/>
</dbReference>
<keyword evidence="6" id="KW-1185">Reference proteome</keyword>
<feature type="region of interest" description="Disordered" evidence="3">
    <location>
        <begin position="1016"/>
        <end position="1035"/>
    </location>
</feature>
<dbReference type="InterPro" id="IPR001054">
    <property type="entry name" value="A/G_cyclase"/>
</dbReference>
<dbReference type="STRING" id="442562.Rumeso_03536"/>
<dbReference type="Pfam" id="PF13191">
    <property type="entry name" value="AAA_16"/>
    <property type="match status" value="1"/>
</dbReference>
<accession>A0A017HKN8</accession>
<dbReference type="InterPro" id="IPR027417">
    <property type="entry name" value="P-loop_NTPase"/>
</dbReference>